<protein>
    <submittedName>
        <fullName evidence="2">Uncharacterized protein</fullName>
    </submittedName>
</protein>
<comment type="caution">
    <text evidence="2">The sequence shown here is derived from an EMBL/GenBank/DDBJ whole genome shotgun (WGS) entry which is preliminary data.</text>
</comment>
<sequence>MSGCHGFNSWLYYGVKQYEGATWRIKRKVVSLDGMQHLPKACAYSNWAYIGQTTKGRSQLSFITSSLIKAKSPKDLWKCNFTTSRKMMMDTSEASGKGQVSIPLPEKDDNGTYASGGLKR</sequence>
<dbReference type="AlphaFoldDB" id="A0A164WVQ3"/>
<feature type="region of interest" description="Disordered" evidence="1">
    <location>
        <begin position="91"/>
        <end position="120"/>
    </location>
</feature>
<dbReference type="EMBL" id="LNRQ01000006">
    <property type="protein sequence ID" value="KZM92326.1"/>
    <property type="molecule type" value="Genomic_DNA"/>
</dbReference>
<organism evidence="2">
    <name type="scientific">Daucus carota subsp. sativus</name>
    <name type="common">Carrot</name>
    <dbReference type="NCBI Taxonomy" id="79200"/>
    <lineage>
        <taxon>Eukaryota</taxon>
        <taxon>Viridiplantae</taxon>
        <taxon>Streptophyta</taxon>
        <taxon>Embryophyta</taxon>
        <taxon>Tracheophyta</taxon>
        <taxon>Spermatophyta</taxon>
        <taxon>Magnoliopsida</taxon>
        <taxon>eudicotyledons</taxon>
        <taxon>Gunneridae</taxon>
        <taxon>Pentapetalae</taxon>
        <taxon>asterids</taxon>
        <taxon>campanulids</taxon>
        <taxon>Apiales</taxon>
        <taxon>Apiaceae</taxon>
        <taxon>Apioideae</taxon>
        <taxon>Scandiceae</taxon>
        <taxon>Daucinae</taxon>
        <taxon>Daucus</taxon>
        <taxon>Daucus sect. Daucus</taxon>
    </lineage>
</organism>
<proteinExistence type="predicted"/>
<evidence type="ECO:0000313" key="2">
    <source>
        <dbReference type="EMBL" id="KZM92326.1"/>
    </source>
</evidence>
<gene>
    <name evidence="2" type="ORF">DCAR_020309</name>
</gene>
<accession>A0A164WVQ3</accession>
<evidence type="ECO:0000256" key="1">
    <source>
        <dbReference type="SAM" id="MobiDB-lite"/>
    </source>
</evidence>
<dbReference type="Gramene" id="KZM92326">
    <property type="protein sequence ID" value="KZM92326"/>
    <property type="gene ID" value="DCAR_020309"/>
</dbReference>
<reference evidence="2" key="1">
    <citation type="journal article" date="2016" name="Nat. Genet.">
        <title>A high-quality carrot genome assembly provides new insights into carotenoid accumulation and asterid genome evolution.</title>
        <authorList>
            <person name="Iorizzo M."/>
            <person name="Ellison S."/>
            <person name="Senalik D."/>
            <person name="Zeng P."/>
            <person name="Satapoomin P."/>
            <person name="Huang J."/>
            <person name="Bowman M."/>
            <person name="Iovene M."/>
            <person name="Sanseverino W."/>
            <person name="Cavagnaro P."/>
            <person name="Yildiz M."/>
            <person name="Macko-Podgorni A."/>
            <person name="Moranska E."/>
            <person name="Grzebelus E."/>
            <person name="Grzebelus D."/>
            <person name="Ashrafi H."/>
            <person name="Zheng Z."/>
            <person name="Cheng S."/>
            <person name="Spooner D."/>
            <person name="Van Deynze A."/>
            <person name="Simon P."/>
        </authorList>
    </citation>
    <scope>NUCLEOTIDE SEQUENCE [LARGE SCALE GENOMIC DNA]</scope>
    <source>
        <tissue evidence="2">Leaf</tissue>
    </source>
</reference>
<name>A0A164WVQ3_DAUCS</name>